<dbReference type="EMBL" id="OZ004259">
    <property type="protein sequence ID" value="CAK7917539.1"/>
    <property type="molecule type" value="Genomic_DNA"/>
</dbReference>
<reference evidence="2 3" key="1">
    <citation type="submission" date="2024-01" db="EMBL/GenBank/DDBJ databases">
        <authorList>
            <consortium name="Genoscope - CEA"/>
            <person name="William W."/>
        </authorList>
    </citation>
    <scope>NUCLEOTIDE SEQUENCE [LARGE SCALE GENOMIC DNA]</scope>
    <source>
        <strain evidence="2 3">29B2s-10</strain>
    </source>
</reference>
<gene>
    <name evidence="2" type="ORF">CAAN4_G09010</name>
</gene>
<evidence type="ECO:0008006" key="4">
    <source>
        <dbReference type="Google" id="ProtNLM"/>
    </source>
</evidence>
<evidence type="ECO:0000313" key="3">
    <source>
        <dbReference type="Proteomes" id="UP001497600"/>
    </source>
</evidence>
<evidence type="ECO:0000313" key="2">
    <source>
        <dbReference type="EMBL" id="CAK7917539.1"/>
    </source>
</evidence>
<sequence length="98" mass="11171">MSDSTYANREQQNNQRFDQLASTLHQFRTTVNNEIHGAIQSENSTLDLLGENFNQLMSQVKRTSSDLRGVMTRNASITRIVGLILLGFVVIWMISKLR</sequence>
<name>A0ABP0EHK2_9ASCO</name>
<accession>A0ABP0EHK2</accession>
<keyword evidence="3" id="KW-1185">Reference proteome</keyword>
<keyword evidence="1" id="KW-0472">Membrane</keyword>
<protein>
    <recommendedName>
        <fullName evidence="4">t-SNARE coiled-coil homology domain-containing protein</fullName>
    </recommendedName>
</protein>
<evidence type="ECO:0000256" key="1">
    <source>
        <dbReference type="SAM" id="Phobius"/>
    </source>
</evidence>
<keyword evidence="1" id="KW-0812">Transmembrane</keyword>
<keyword evidence="1" id="KW-1133">Transmembrane helix</keyword>
<organism evidence="2 3">
    <name type="scientific">[Candida] anglica</name>
    <dbReference type="NCBI Taxonomy" id="148631"/>
    <lineage>
        <taxon>Eukaryota</taxon>
        <taxon>Fungi</taxon>
        <taxon>Dikarya</taxon>
        <taxon>Ascomycota</taxon>
        <taxon>Saccharomycotina</taxon>
        <taxon>Pichiomycetes</taxon>
        <taxon>Debaryomycetaceae</taxon>
        <taxon>Kurtzmaniella</taxon>
    </lineage>
</organism>
<dbReference type="Proteomes" id="UP001497600">
    <property type="component" value="Chromosome G"/>
</dbReference>
<feature type="transmembrane region" description="Helical" evidence="1">
    <location>
        <begin position="77"/>
        <end position="95"/>
    </location>
</feature>
<proteinExistence type="predicted"/>